<keyword evidence="2" id="KW-0645">Protease</keyword>
<proteinExistence type="predicted"/>
<dbReference type="RefSeq" id="WP_166279468.1">
    <property type="nucleotide sequence ID" value="NZ_JAANNP010000002.1"/>
</dbReference>
<protein>
    <submittedName>
        <fullName evidence="2">Zinc-dependent metalloprotease</fullName>
    </submittedName>
</protein>
<dbReference type="SUPFAM" id="SSF55486">
    <property type="entry name" value="Metalloproteases ('zincins'), catalytic domain"/>
    <property type="match status" value="1"/>
</dbReference>
<accession>A0ABX0GR03</accession>
<sequence length="509" mass="51360">MSGVPFGFGPPGRSGGPGGGGQGGGGEGGNDPAPRSPDPSDPFGLLGAMGDPASMGAALQRLGQLLSWTGGPVNWDLARDVARAGIAGKDRSVGGAEREQVEQALRLADLWLDPATTLPAAGARAQAWSRAEWVEHTLPSWKGLVEPVAARVVAAMGETLAEQAQRGFGDLAGAGGMSPEALGAQLTGPLSGMVRAMGASMFGAQVGQGLAALAGEVVGSTDVGVPLLDGRAALLPAGVAAFAEGLEVPEEEVRLYLALREAAHQRLFAHVPWLRARLFGEVEAYASGITIDTGRIEEAVAQLDPSDPSALQEALGSGLFDVEPSPAQAAALARLETLLALVEGWVDEVVAAAAEPALKHAAALREAVRRRRATGGPAEQTFASLVGLELRPRRLREAAALWKAVADVRGIEGRDAVWGHPDLLPGSDDLDSPAAFAAASDDAAFDLSGLLADEPGPVPGAAAEEEGPTGGRDQGAGGGTAEGPDQGTGGSAPGTGPDDRPLPPAPSGP</sequence>
<gene>
    <name evidence="2" type="ORF">G9H71_05755</name>
</gene>
<keyword evidence="3" id="KW-1185">Reference proteome</keyword>
<reference evidence="2 3" key="1">
    <citation type="submission" date="2020-03" db="EMBL/GenBank/DDBJ databases">
        <title>Two novel Motilibacter sp.</title>
        <authorList>
            <person name="Liu S."/>
        </authorList>
    </citation>
    <scope>NUCLEOTIDE SEQUENCE [LARGE SCALE GENOMIC DNA]</scope>
    <source>
        <strain evidence="2 3">E257</strain>
    </source>
</reference>
<keyword evidence="2" id="KW-0482">Metalloprotease</keyword>
<evidence type="ECO:0000313" key="2">
    <source>
        <dbReference type="EMBL" id="NHC13286.1"/>
    </source>
</evidence>
<keyword evidence="2" id="KW-0378">Hydrolase</keyword>
<evidence type="ECO:0000313" key="3">
    <source>
        <dbReference type="Proteomes" id="UP000800981"/>
    </source>
</evidence>
<dbReference type="GO" id="GO:0008237">
    <property type="term" value="F:metallopeptidase activity"/>
    <property type="evidence" value="ECO:0007669"/>
    <property type="project" value="UniProtKB-KW"/>
</dbReference>
<comment type="caution">
    <text evidence="2">The sequence shown here is derived from an EMBL/GenBank/DDBJ whole genome shotgun (WGS) entry which is preliminary data.</text>
</comment>
<dbReference type="NCBIfam" id="TIGR03624">
    <property type="entry name" value="putative hydrolase"/>
    <property type="match status" value="1"/>
</dbReference>
<feature type="compositionally biased region" description="Gly residues" evidence="1">
    <location>
        <begin position="468"/>
        <end position="493"/>
    </location>
</feature>
<dbReference type="EMBL" id="JAANNP010000002">
    <property type="protein sequence ID" value="NHC13286.1"/>
    <property type="molecule type" value="Genomic_DNA"/>
</dbReference>
<feature type="region of interest" description="Disordered" evidence="1">
    <location>
        <begin position="449"/>
        <end position="509"/>
    </location>
</feature>
<dbReference type="InterPro" id="IPR042271">
    <property type="entry name" value="Zinicin_2_N"/>
</dbReference>
<name>A0ABX0GR03_9ACTN</name>
<organism evidence="2 3">
    <name type="scientific">Motilibacter deserti</name>
    <dbReference type="NCBI Taxonomy" id="2714956"/>
    <lineage>
        <taxon>Bacteria</taxon>
        <taxon>Bacillati</taxon>
        <taxon>Actinomycetota</taxon>
        <taxon>Actinomycetes</taxon>
        <taxon>Motilibacterales</taxon>
        <taxon>Motilibacteraceae</taxon>
        <taxon>Motilibacter</taxon>
    </lineage>
</organism>
<dbReference type="PANTHER" id="PTHR39420">
    <property type="match status" value="1"/>
</dbReference>
<feature type="region of interest" description="Disordered" evidence="1">
    <location>
        <begin position="1"/>
        <end position="49"/>
    </location>
</feature>
<dbReference type="Proteomes" id="UP000800981">
    <property type="component" value="Unassembled WGS sequence"/>
</dbReference>
<feature type="compositionally biased region" description="Low complexity" evidence="1">
    <location>
        <begin position="449"/>
        <end position="462"/>
    </location>
</feature>
<dbReference type="InterPro" id="IPR018766">
    <property type="entry name" value="Zinicin_2"/>
</dbReference>
<feature type="compositionally biased region" description="Gly residues" evidence="1">
    <location>
        <begin position="9"/>
        <end position="29"/>
    </location>
</feature>
<dbReference type="PANTHER" id="PTHR39420:SF2">
    <property type="entry name" value="HYDROLASE"/>
    <property type="match status" value="1"/>
</dbReference>
<dbReference type="Pfam" id="PF10103">
    <property type="entry name" value="Zincin_2"/>
    <property type="match status" value="1"/>
</dbReference>
<evidence type="ECO:0000256" key="1">
    <source>
        <dbReference type="SAM" id="MobiDB-lite"/>
    </source>
</evidence>
<dbReference type="Gene3D" id="1.20.150.30">
    <property type="entry name" value="Zincin-like metallopeptidase, N-terminal domain"/>
    <property type="match status" value="1"/>
</dbReference>